<evidence type="ECO:0000256" key="1">
    <source>
        <dbReference type="ARBA" id="ARBA00004430"/>
    </source>
</evidence>
<comment type="caution">
    <text evidence="3">The sequence shown here is derived from an EMBL/GenBank/DDBJ whole genome shotgun (WGS) entry which is preliminary data.</text>
</comment>
<dbReference type="SUPFAM" id="SSF52058">
    <property type="entry name" value="L domain-like"/>
    <property type="match status" value="1"/>
</dbReference>
<feature type="signal peptide" evidence="2">
    <location>
        <begin position="1"/>
        <end position="30"/>
    </location>
</feature>
<dbReference type="Gene3D" id="3.80.10.10">
    <property type="entry name" value="Ribonuclease Inhibitor"/>
    <property type="match status" value="1"/>
</dbReference>
<dbReference type="GO" id="GO:0005930">
    <property type="term" value="C:axoneme"/>
    <property type="evidence" value="ECO:0007669"/>
    <property type="project" value="UniProtKB-SubCell"/>
</dbReference>
<reference evidence="3" key="1">
    <citation type="submission" date="2020-12" db="EMBL/GenBank/DDBJ databases">
        <authorList>
            <person name="Iha C."/>
        </authorList>
    </citation>
    <scope>NUCLEOTIDE SEQUENCE</scope>
</reference>
<feature type="chain" id="PRO_5035861817" description="Leucine-rich repeat protein" evidence="2">
    <location>
        <begin position="31"/>
        <end position="584"/>
    </location>
</feature>
<dbReference type="Pfam" id="PF00560">
    <property type="entry name" value="LRR_1"/>
    <property type="match status" value="1"/>
</dbReference>
<dbReference type="InterPro" id="IPR032675">
    <property type="entry name" value="LRR_dom_sf"/>
</dbReference>
<gene>
    <name evidence="3" type="ORF">OSTQU699_LOCUS7266</name>
</gene>
<comment type="subcellular location">
    <subcellularLocation>
        <location evidence="1">Cytoplasm</location>
        <location evidence="1">Cytoskeleton</location>
        <location evidence="1">Cilium axoneme</location>
    </subcellularLocation>
</comment>
<dbReference type="Proteomes" id="UP000708148">
    <property type="component" value="Unassembled WGS sequence"/>
</dbReference>
<dbReference type="EMBL" id="CAJHUC010001657">
    <property type="protein sequence ID" value="CAD7701909.1"/>
    <property type="molecule type" value="Genomic_DNA"/>
</dbReference>
<evidence type="ECO:0000313" key="4">
    <source>
        <dbReference type="Proteomes" id="UP000708148"/>
    </source>
</evidence>
<dbReference type="InterPro" id="IPR052592">
    <property type="entry name" value="LRR-RLK"/>
</dbReference>
<dbReference type="PANTHER" id="PTHR48054">
    <property type="entry name" value="RECEPTOR KINASE-LIKE PROTEIN XA21"/>
    <property type="match status" value="1"/>
</dbReference>
<dbReference type="InterPro" id="IPR001611">
    <property type="entry name" value="Leu-rich_rpt"/>
</dbReference>
<name>A0A8S1J890_9CHLO</name>
<evidence type="ECO:0008006" key="5">
    <source>
        <dbReference type="Google" id="ProtNLM"/>
    </source>
</evidence>
<evidence type="ECO:0000313" key="3">
    <source>
        <dbReference type="EMBL" id="CAD7701909.1"/>
    </source>
</evidence>
<dbReference type="AlphaFoldDB" id="A0A8S1J890"/>
<accession>A0A8S1J890</accession>
<keyword evidence="2" id="KW-0732">Signal</keyword>
<sequence>MRTSRDGGGRVGLGLAVAFLLLSALFSGRCQRSSDVSDEDVALLTEGKPIVGFLDFNEARIVRFGVTSTSTGDFPDILMTLIVTNALGDADIRCSPYNWVQQGRRGFPWVSTHRQGADEVFMSSKTEEYKAAVIDVEVNRTGVTETIQAVGFQCWVVGASRAGSAFELEADVAVAGVGLIGDEQKALRTIFADCCAKKGACKNWPRKGKKGIKLEFDLCHVQGNICDVKGRLTRLNMDGYGLGCEFPSREFSVFEDMRKQEVGRNKFTGDMAKVMDALATLVNLTHINVRDNKLSGTLANSKGLCEMTASRLQFLDVQSNPVHGPIPECLITSDSQLLDVILSKTDISGTIPDVFAAESNLQAFIARDARLFGKVPPSLANPEQLTFLELGANELTGRFPDGVEELPNIHTLSLQRNKISGLPKAWNIADRNNPTTLKFVDFGSNKIRGKFPLMLATVEHMDYLDLSRNKLKGTLPDAPGVFPNIYTLKLANNRFHGAIPDSWGAMGMFQVPPAIDISGKLDLRNNRDLSGELPDFFYPDELQGNVPEVRIDKTSIACDVRGPSPYVTDTEECKGDPAAFGARR</sequence>
<dbReference type="OrthoDB" id="513182at2759"/>
<organism evidence="3 4">
    <name type="scientific">Ostreobium quekettii</name>
    <dbReference type="NCBI Taxonomy" id="121088"/>
    <lineage>
        <taxon>Eukaryota</taxon>
        <taxon>Viridiplantae</taxon>
        <taxon>Chlorophyta</taxon>
        <taxon>core chlorophytes</taxon>
        <taxon>Ulvophyceae</taxon>
        <taxon>TCBD clade</taxon>
        <taxon>Bryopsidales</taxon>
        <taxon>Ostreobineae</taxon>
        <taxon>Ostreobiaceae</taxon>
        <taxon>Ostreobium</taxon>
    </lineage>
</organism>
<keyword evidence="4" id="KW-1185">Reference proteome</keyword>
<dbReference type="PANTHER" id="PTHR48054:SF82">
    <property type="entry name" value="LRR RECEPTOR-LIKE SERINE_THREONINE-PROTEIN KINASE FLS2"/>
    <property type="match status" value="1"/>
</dbReference>
<proteinExistence type="predicted"/>
<evidence type="ECO:0000256" key="2">
    <source>
        <dbReference type="SAM" id="SignalP"/>
    </source>
</evidence>
<protein>
    <recommendedName>
        <fullName evidence="5">Leucine-rich repeat protein</fullName>
    </recommendedName>
</protein>